<organism evidence="4">
    <name type="scientific">Thelazia callipaeda</name>
    <name type="common">Oriental eyeworm</name>
    <name type="synonym">Parasitic nematode</name>
    <dbReference type="NCBI Taxonomy" id="103827"/>
    <lineage>
        <taxon>Eukaryota</taxon>
        <taxon>Metazoa</taxon>
        <taxon>Ecdysozoa</taxon>
        <taxon>Nematoda</taxon>
        <taxon>Chromadorea</taxon>
        <taxon>Rhabditida</taxon>
        <taxon>Spirurina</taxon>
        <taxon>Spiruromorpha</taxon>
        <taxon>Thelazioidea</taxon>
        <taxon>Thelaziidae</taxon>
        <taxon>Thelazia</taxon>
    </lineage>
</organism>
<name>A0A158RB31_THECL</name>
<dbReference type="EMBL" id="UYYF01000265">
    <property type="protein sequence ID" value="VDM97386.1"/>
    <property type="molecule type" value="Genomic_DNA"/>
</dbReference>
<feature type="region of interest" description="Disordered" evidence="1">
    <location>
        <begin position="96"/>
        <end position="119"/>
    </location>
</feature>
<protein>
    <submittedName>
        <fullName evidence="2 4">Uncharacterized protein</fullName>
    </submittedName>
</protein>
<reference evidence="4" key="1">
    <citation type="submission" date="2016-04" db="UniProtKB">
        <authorList>
            <consortium name="WormBaseParasite"/>
        </authorList>
    </citation>
    <scope>IDENTIFICATION</scope>
</reference>
<gene>
    <name evidence="2" type="ORF">TCLT_LOCUS1773</name>
</gene>
<feature type="compositionally biased region" description="Basic residues" evidence="1">
    <location>
        <begin position="292"/>
        <end position="304"/>
    </location>
</feature>
<dbReference type="OMA" id="YRRLKMK"/>
<evidence type="ECO:0000313" key="2">
    <source>
        <dbReference type="EMBL" id="VDM97386.1"/>
    </source>
</evidence>
<accession>A0A158RB31</accession>
<evidence type="ECO:0000313" key="3">
    <source>
        <dbReference type="Proteomes" id="UP000276776"/>
    </source>
</evidence>
<reference evidence="2 3" key="2">
    <citation type="submission" date="2018-11" db="EMBL/GenBank/DDBJ databases">
        <authorList>
            <consortium name="Pathogen Informatics"/>
        </authorList>
    </citation>
    <scope>NUCLEOTIDE SEQUENCE [LARGE SCALE GENOMIC DNA]</scope>
</reference>
<sequence length="304" mass="35768">MSERYKRWFEIFKHIHQHLPTKEEIDLIAPSHIKTEYYELHPQKKKLRKMLPQVKLRRSYDNSDRLPEVIRMHGICDMITLDDEILRQINLDAPLRRSPRKHASSTSSQTVLRQMSSASKLSVRQNPYIQKTSANMQKSVPNFVIPKLEESKPLKDPTQIGSYDHMLRRSPRKHPSSRRETLLSPQKPFLVSKLISNRRVSTVVDALGKADYEKENIANDVFAVKDCKENENQISDRNKEEACGSKVNESPKKNPFRNEKICLKGGMQKQQQNYRRLKMKKSFIRGTSSSKIKYRKWRKTRNKR</sequence>
<feature type="region of interest" description="Disordered" evidence="1">
    <location>
        <begin position="149"/>
        <end position="182"/>
    </location>
</feature>
<evidence type="ECO:0000313" key="4">
    <source>
        <dbReference type="WBParaSite" id="TCLT_0000177201-mRNA-1"/>
    </source>
</evidence>
<proteinExistence type="predicted"/>
<dbReference type="OrthoDB" id="5848302at2759"/>
<evidence type="ECO:0000256" key="1">
    <source>
        <dbReference type="SAM" id="MobiDB-lite"/>
    </source>
</evidence>
<feature type="region of interest" description="Disordered" evidence="1">
    <location>
        <begin position="280"/>
        <end position="304"/>
    </location>
</feature>
<dbReference type="AlphaFoldDB" id="A0A158RB31"/>
<feature type="compositionally biased region" description="Polar residues" evidence="1">
    <location>
        <begin position="104"/>
        <end position="119"/>
    </location>
</feature>
<dbReference type="WBParaSite" id="TCLT_0000177201-mRNA-1">
    <property type="protein sequence ID" value="TCLT_0000177201-mRNA-1"/>
    <property type="gene ID" value="TCLT_0000177201"/>
</dbReference>
<keyword evidence="3" id="KW-1185">Reference proteome</keyword>
<dbReference type="Proteomes" id="UP000276776">
    <property type="component" value="Unassembled WGS sequence"/>
</dbReference>